<evidence type="ECO:0000313" key="3">
    <source>
        <dbReference type="Proteomes" id="UP000652681"/>
    </source>
</evidence>
<gene>
    <name evidence="2" type="ORF">H9Y05_10235</name>
</gene>
<sequence>MKQIILTHTQIEQKINRLAFQLIENTFELDTIYIGGITGNGIVLAEKLKKIIEHNSDQKIVLFEVILDKEQPLSQPIQLTIDPQELNDKTVVLVDDVLNSGKTMQYGLMKILEQPVYKIYTVVLIDRKHRRYPIKANFFGLRLTTILMDHVEVSLAEGNYSAQLF</sequence>
<evidence type="ECO:0000259" key="1">
    <source>
        <dbReference type="Pfam" id="PF00156"/>
    </source>
</evidence>
<proteinExistence type="predicted"/>
<comment type="caution">
    <text evidence="2">The sequence shown here is derived from an EMBL/GenBank/DDBJ whole genome shotgun (WGS) entry which is preliminary data.</text>
</comment>
<dbReference type="PANTHER" id="PTHR11608">
    <property type="entry name" value="BIFUNCTIONAL PROTEIN PYRR"/>
    <property type="match status" value="1"/>
</dbReference>
<dbReference type="GO" id="GO:0016757">
    <property type="term" value="F:glycosyltransferase activity"/>
    <property type="evidence" value="ECO:0007669"/>
    <property type="project" value="UniProtKB-KW"/>
</dbReference>
<accession>A0A8J6TTA5</accession>
<evidence type="ECO:0000313" key="2">
    <source>
        <dbReference type="EMBL" id="MBC9812847.1"/>
    </source>
</evidence>
<dbReference type="InterPro" id="IPR000836">
    <property type="entry name" value="PRTase_dom"/>
</dbReference>
<dbReference type="InterPro" id="IPR029057">
    <property type="entry name" value="PRTase-like"/>
</dbReference>
<dbReference type="Proteomes" id="UP000652681">
    <property type="component" value="Unassembled WGS sequence"/>
</dbReference>
<dbReference type="CDD" id="cd06223">
    <property type="entry name" value="PRTases_typeI"/>
    <property type="match status" value="1"/>
</dbReference>
<keyword evidence="3" id="KW-1185">Reference proteome</keyword>
<keyword evidence="2" id="KW-0808">Transferase</keyword>
<dbReference type="EMBL" id="JACVEL010000006">
    <property type="protein sequence ID" value="MBC9812847.1"/>
    <property type="molecule type" value="Genomic_DNA"/>
</dbReference>
<protein>
    <submittedName>
        <fullName evidence="2">Phosphoribosyltransferase</fullName>
    </submittedName>
</protein>
<dbReference type="AlphaFoldDB" id="A0A8J6TTA5"/>
<dbReference type="Gene3D" id="3.40.50.2020">
    <property type="match status" value="1"/>
</dbReference>
<dbReference type="PANTHER" id="PTHR11608:SF0">
    <property type="entry name" value="BIFUNCTIONAL PROTEIN PYRR"/>
    <property type="match status" value="1"/>
</dbReference>
<feature type="domain" description="Phosphoribosyltransferase" evidence="1">
    <location>
        <begin position="5"/>
        <end position="142"/>
    </location>
</feature>
<keyword evidence="2" id="KW-0328">Glycosyltransferase</keyword>
<dbReference type="SUPFAM" id="SSF53271">
    <property type="entry name" value="PRTase-like"/>
    <property type="match status" value="1"/>
</dbReference>
<organism evidence="2 3">
    <name type="scientific">Taishania pollutisoli</name>
    <dbReference type="NCBI Taxonomy" id="2766479"/>
    <lineage>
        <taxon>Bacteria</taxon>
        <taxon>Pseudomonadati</taxon>
        <taxon>Bacteroidota</taxon>
        <taxon>Flavobacteriia</taxon>
        <taxon>Flavobacteriales</taxon>
        <taxon>Crocinitomicaceae</taxon>
        <taxon>Taishania</taxon>
    </lineage>
</organism>
<dbReference type="RefSeq" id="WP_163491670.1">
    <property type="nucleotide sequence ID" value="NZ_JACVEL010000006.1"/>
</dbReference>
<dbReference type="Pfam" id="PF00156">
    <property type="entry name" value="Pribosyltran"/>
    <property type="match status" value="1"/>
</dbReference>
<dbReference type="InterPro" id="IPR050137">
    <property type="entry name" value="PyrR_bifunctional"/>
</dbReference>
<reference evidence="2" key="1">
    <citation type="submission" date="2020-09" db="EMBL/GenBank/DDBJ databases">
        <title>Taishania pollutisoli gen. nov., sp. nov., Isolated from Tetrabromobisphenol A-Contaminated Soil.</title>
        <authorList>
            <person name="Chen Q."/>
        </authorList>
    </citation>
    <scope>NUCLEOTIDE SEQUENCE</scope>
    <source>
        <strain evidence="2">CZZ-1</strain>
    </source>
</reference>
<name>A0A8J6TTA5_9FLAO</name>